<evidence type="ECO:0000313" key="22">
    <source>
        <dbReference type="Ensembl" id="ENSCAFP00040018977.1"/>
    </source>
</evidence>
<evidence type="ECO:0000256" key="16">
    <source>
        <dbReference type="ARBA" id="ARBA00081738"/>
    </source>
</evidence>
<protein>
    <recommendedName>
        <fullName evidence="14">Neuronal cell adhesion molecule</fullName>
    </recommendedName>
    <alternativeName>
        <fullName evidence="16">Neuronal surface protein Bravo</fullName>
    </alternativeName>
    <alternativeName>
        <fullName evidence="15">NgCAM-related cell adhesion molecule</fullName>
    </alternativeName>
</protein>
<dbReference type="SMART" id="SM00408">
    <property type="entry name" value="IGc2"/>
    <property type="match status" value="6"/>
</dbReference>
<dbReference type="FunFam" id="2.60.40.10:FF:000114">
    <property type="entry name" value="Neuronal cell adhesion molecule"/>
    <property type="match status" value="1"/>
</dbReference>
<keyword evidence="7" id="KW-0130">Cell adhesion</keyword>
<comment type="similarity">
    <text evidence="2">Belongs to the immunoglobulin superfamily. L1/neurofascin/NgCAM family.</text>
</comment>
<evidence type="ECO:0000256" key="11">
    <source>
        <dbReference type="ARBA" id="ARBA00023180"/>
    </source>
</evidence>
<evidence type="ECO:0000256" key="15">
    <source>
        <dbReference type="ARBA" id="ARBA00080256"/>
    </source>
</evidence>
<evidence type="ECO:0000256" key="13">
    <source>
        <dbReference type="ARBA" id="ARBA00056038"/>
    </source>
</evidence>
<evidence type="ECO:0000313" key="21">
    <source>
        <dbReference type="Ensembl" id="ENSCAFP00030035907.1"/>
    </source>
</evidence>
<dbReference type="SUPFAM" id="SSF48726">
    <property type="entry name" value="Immunoglobulin"/>
    <property type="match status" value="6"/>
</dbReference>
<evidence type="ECO:0000256" key="6">
    <source>
        <dbReference type="ARBA" id="ARBA00022737"/>
    </source>
</evidence>
<dbReference type="InterPro" id="IPR007110">
    <property type="entry name" value="Ig-like_dom"/>
</dbReference>
<feature type="domain" description="Fibronectin type-III" evidence="20">
    <location>
        <begin position="935"/>
        <end position="1032"/>
    </location>
</feature>
<feature type="domain" description="Fibronectin type-III" evidence="20">
    <location>
        <begin position="829"/>
        <end position="931"/>
    </location>
</feature>
<organism evidence="22 23">
    <name type="scientific">Canis lupus familiaris</name>
    <name type="common">Dog</name>
    <name type="synonym">Canis familiaris</name>
    <dbReference type="NCBI Taxonomy" id="9615"/>
    <lineage>
        <taxon>Eukaryota</taxon>
        <taxon>Metazoa</taxon>
        <taxon>Chordata</taxon>
        <taxon>Craniata</taxon>
        <taxon>Vertebrata</taxon>
        <taxon>Euteleostomi</taxon>
        <taxon>Mammalia</taxon>
        <taxon>Eutheria</taxon>
        <taxon>Laurasiatheria</taxon>
        <taxon>Carnivora</taxon>
        <taxon>Caniformia</taxon>
        <taxon>Canidae</taxon>
        <taxon>Canis</taxon>
    </lineage>
</organism>
<evidence type="ECO:0000313" key="23">
    <source>
        <dbReference type="Proteomes" id="UP000694542"/>
    </source>
</evidence>
<dbReference type="Pfam" id="PF00041">
    <property type="entry name" value="fn3"/>
    <property type="match status" value="4"/>
</dbReference>
<dbReference type="InterPro" id="IPR003961">
    <property type="entry name" value="FN3_dom"/>
</dbReference>
<dbReference type="Pfam" id="PF13927">
    <property type="entry name" value="Ig_3"/>
    <property type="match status" value="2"/>
</dbReference>
<feature type="compositionally biased region" description="Polar residues" evidence="17">
    <location>
        <begin position="1176"/>
        <end position="1192"/>
    </location>
</feature>
<feature type="domain" description="Ig-like" evidence="19">
    <location>
        <begin position="141"/>
        <end position="235"/>
    </location>
</feature>
<dbReference type="FunFam" id="2.60.40.10:FF:000100">
    <property type="entry name" value="Neuronal cell adhesion molecule a"/>
    <property type="match status" value="1"/>
</dbReference>
<dbReference type="Ensembl" id="ENSCAFT00030041155.1">
    <property type="protein sequence ID" value="ENSCAFP00030035907.1"/>
    <property type="gene ID" value="ENSCAFG00030022245.1"/>
</dbReference>
<evidence type="ECO:0000256" key="2">
    <source>
        <dbReference type="ARBA" id="ARBA00008588"/>
    </source>
</evidence>
<gene>
    <name evidence="22" type="primary">NRCAM</name>
</gene>
<dbReference type="FunFam" id="2.60.40.10:FF:000347">
    <property type="entry name" value="Neuronal cell adhesion molecule"/>
    <property type="match status" value="1"/>
</dbReference>
<dbReference type="CDD" id="cd05874">
    <property type="entry name" value="IgI_NrCAM"/>
    <property type="match status" value="1"/>
</dbReference>
<evidence type="ECO:0000256" key="10">
    <source>
        <dbReference type="ARBA" id="ARBA00023157"/>
    </source>
</evidence>
<dbReference type="PANTHER" id="PTHR12231">
    <property type="entry name" value="CTX-RELATED TYPE I TRANSMEMBRANE PROTEIN"/>
    <property type="match status" value="1"/>
</dbReference>
<reference evidence="22" key="3">
    <citation type="submission" date="2025-05" db="UniProtKB">
        <authorList>
            <consortium name="Ensembl"/>
        </authorList>
    </citation>
    <scope>IDENTIFICATION</scope>
</reference>
<dbReference type="GO" id="GO:0007155">
    <property type="term" value="P:cell adhesion"/>
    <property type="evidence" value="ECO:0007669"/>
    <property type="project" value="UniProtKB-KW"/>
</dbReference>
<feature type="domain" description="Ig-like" evidence="19">
    <location>
        <begin position="46"/>
        <end position="134"/>
    </location>
</feature>
<keyword evidence="11" id="KW-0325">Glycoprotein</keyword>
<evidence type="ECO:0000256" key="18">
    <source>
        <dbReference type="SAM" id="Phobius"/>
    </source>
</evidence>
<keyword evidence="12" id="KW-0393">Immunoglobulin domain</keyword>
<keyword evidence="9 18" id="KW-0472">Membrane</keyword>
<keyword evidence="3" id="KW-1003">Cell membrane</keyword>
<dbReference type="PANTHER" id="PTHR12231:SF257">
    <property type="entry name" value="NEURAL CELL ADHESION MOLECULE L1-LIKE PROTEIN"/>
    <property type="match status" value="1"/>
</dbReference>
<evidence type="ECO:0000259" key="20">
    <source>
        <dbReference type="PROSITE" id="PS50853"/>
    </source>
</evidence>
<dbReference type="CDD" id="cd00063">
    <property type="entry name" value="FN3"/>
    <property type="match status" value="4"/>
</dbReference>
<dbReference type="GO" id="GO:0005886">
    <property type="term" value="C:plasma membrane"/>
    <property type="evidence" value="ECO:0007669"/>
    <property type="project" value="UniProtKB-SubCell"/>
</dbReference>
<evidence type="ECO:0000256" key="14">
    <source>
        <dbReference type="ARBA" id="ARBA00068417"/>
    </source>
</evidence>
<dbReference type="InterPro" id="IPR036179">
    <property type="entry name" value="Ig-like_dom_sf"/>
</dbReference>
<dbReference type="GO" id="GO:0045162">
    <property type="term" value="P:clustering of voltage-gated sodium channels"/>
    <property type="evidence" value="ECO:0007669"/>
    <property type="project" value="UniProtKB-ARBA"/>
</dbReference>
<dbReference type="CTD" id="4897"/>
<evidence type="ECO:0000256" key="8">
    <source>
        <dbReference type="ARBA" id="ARBA00022989"/>
    </source>
</evidence>
<dbReference type="FunFam" id="2.60.40.10:FF:000332">
    <property type="entry name" value="neuronal cell adhesion molecule isoform X2"/>
    <property type="match status" value="1"/>
</dbReference>
<dbReference type="InterPro" id="IPR003599">
    <property type="entry name" value="Ig_sub"/>
</dbReference>
<dbReference type="FunFam" id="2.60.40.10:FF:000512">
    <property type="entry name" value="neurofascin isoform X1"/>
    <property type="match status" value="1"/>
</dbReference>
<name>A0A8C0SC18_CANLF</name>
<keyword evidence="8 18" id="KW-1133">Transmembrane helix</keyword>
<dbReference type="FunFam" id="2.60.40.10:FF:000038">
    <property type="entry name" value="Neuronal cell adhesion molecule"/>
    <property type="match status" value="1"/>
</dbReference>
<dbReference type="SUPFAM" id="SSF49265">
    <property type="entry name" value="Fibronectin type III"/>
    <property type="match status" value="2"/>
</dbReference>
<accession>A0A8C0SC18</accession>
<dbReference type="InterPro" id="IPR051170">
    <property type="entry name" value="Neural/epithelial_adhesion"/>
</dbReference>
<dbReference type="Proteomes" id="UP000694542">
    <property type="component" value="Chromosome 18"/>
</dbReference>
<dbReference type="FunFam" id="2.60.40.10:FF:000005">
    <property type="entry name" value="Neuronal cell adhesion molecule"/>
    <property type="match status" value="1"/>
</dbReference>
<evidence type="ECO:0000256" key="3">
    <source>
        <dbReference type="ARBA" id="ARBA00022475"/>
    </source>
</evidence>
<dbReference type="AlphaFoldDB" id="A0A8C0SC18"/>
<feature type="region of interest" description="Disordered" evidence="17">
    <location>
        <begin position="1087"/>
        <end position="1192"/>
    </location>
</feature>
<dbReference type="InterPro" id="IPR003598">
    <property type="entry name" value="Ig_sub2"/>
</dbReference>
<dbReference type="GeneID" id="475881"/>
<keyword evidence="10" id="KW-1015">Disulfide bond</keyword>
<keyword evidence="5" id="KW-0732">Signal</keyword>
<feature type="domain" description="Fibronectin type-III" evidence="20">
    <location>
        <begin position="727"/>
        <end position="824"/>
    </location>
</feature>
<comment type="function">
    <text evidence="13">Cell adhesion protein that is required for normal responses to cell-cell contacts in brain and in the peripheral nervous system. Plays a role in neurite outgrowth in response to contactin binding. Plays a role in mediating cell-cell contacts between Schwann cells and axons. Plays a role in the formation and maintenance of the nodes of Ranvier on myelinated axons. Nodes of Ranvier contain clustered sodium channels that are crucial for the saltatory propagation of action potentials along myelinated axons. During development, nodes of Ranvier are formed by the fusion of two heminodes. Required for normal clustering of sodium channels at heminodes; not required for the formation of mature nodes with normal sodium channel clusters. Required, together with GLDN, for maintaining NFASC and sodium channel clusters at mature nodes of Ranvier.</text>
</comment>
<dbReference type="Proteomes" id="UP000694429">
    <property type="component" value="Chromosome 18"/>
</dbReference>
<dbReference type="Ensembl" id="ENSCAFT00040021874.1">
    <property type="protein sequence ID" value="ENSCAFP00040018977.1"/>
    <property type="gene ID" value="ENSCAFG00040011323.1"/>
</dbReference>
<dbReference type="InterPro" id="IPR026966">
    <property type="entry name" value="Neurofascin/L1/NrCAM_C"/>
</dbReference>
<evidence type="ECO:0000259" key="19">
    <source>
        <dbReference type="PROSITE" id="PS50835"/>
    </source>
</evidence>
<sequence>MQLKIMPKKKRLSAGGAPLILFLCQMISALEVPLDPKLLEDLVQPPTITQQSPKDYIIDPRENIVIQCEAKGKPPPSFSWTRNGTHFDIDKDPLVTMKPGSGTLTINIMSEGKAETYEGVYQCTARNERGAAISNNIVVRPSRSPLWTKEKLEPITLRNGQSLILPCRPPLGLPPPIIFWMDNSFQRLPQSERVSQGLNGDLYFSNVLPEDTREDYICYARFNHTQTIQQKQPISVKVISAKSNRERPPTFLTPEGNASHKEELRGNVLSLECIAEGLPTPIIYWIKEDGTLPINRTFYRNFKKTLQIIQVSEADSGNYQCIAKNALGAIHHTITVTVKAAPYWIMAPQNLVLSPGEDGTLICRANGNPKPRISWLSNGVPIEIAPDDPSRKIDGDTIIFSNVQERSSAVYQCNASNEYGYLLANAFVNVLAEPPRILTSANTLYQVIADRPALLDCAFFGSPLPTIEWFKGAKGSALHEDIYVLHENGTLEIPVAQKDSTGTYTCVARNKLGVAKNEVHLEVKDATRIIKQPEYAVVQRGSTVSFECKVKHDHTLIPTITWLKDNGELPNDGRFTVDKDHLVVADVRDNDGGTYTCVANTTLDNVSASAVLSVVAPTPTPAPIYDVPNPPFDLELTDQLDKSVQLSWTPGDDNNSPIIKFIIEYEDAMHEAGLWHHQTEVSGMQTTAQLKLSPYVNYSFRVMAINNLGRSLPSEASEQYLTKAAEPDTNPTAVEGLGSEPDNLVITWKPLNGFESNGPGLQYKVSWRQKDGDDEWTSVVVANVSKYIVSGTPTFVPYLIKVQALNDVGFAPEPAVVMGHSGEDLPMVAPGNVRVNVVNSTLAEVHWDPVPLKSIRGHLQGYRIYYWKAQGSSKRNRRHIEKKILTFQGSKTHGMLPGLEPYSHYTLNVRVVNGKGEGPASPDRVFNTPEGVPSAPSSLKIVNPTLDSLTLEWDPPSRPNGILTEYTLKYQPINSTHELGPLVDLKIPANKTRWTLKNLNFSTRYKFYFYAQTAAGSGSQITEEAVTTVDEAGNLPRDVGAGKAMASRQVDIATQGWFIGLMCAVALLILILLIVCFIRRNKGGKYPVKEKEDAHADPEIQPMKEDDGTFGEYSDAEDHKPLKKGSRTPSDRTVKKEDSDDSLVDYGEGVNGQFNEDGSFIGQYSGKKEKEPAEGNESSEAPSPVNAMNSFV</sequence>
<dbReference type="Gene3D" id="2.60.40.10">
    <property type="entry name" value="Immunoglobulins"/>
    <property type="match status" value="10"/>
</dbReference>
<feature type="transmembrane region" description="Helical" evidence="18">
    <location>
        <begin position="1057"/>
        <end position="1078"/>
    </location>
</feature>
<evidence type="ECO:0000256" key="12">
    <source>
        <dbReference type="ARBA" id="ARBA00023319"/>
    </source>
</evidence>
<feature type="domain" description="Ig-like" evidence="19">
    <location>
        <begin position="435"/>
        <end position="522"/>
    </location>
</feature>
<dbReference type="Pfam" id="PF07679">
    <property type="entry name" value="I-set"/>
    <property type="match status" value="3"/>
</dbReference>
<feature type="domain" description="Ig-like" evidence="19">
    <location>
        <begin position="342"/>
        <end position="429"/>
    </location>
</feature>
<dbReference type="InterPro" id="IPR013783">
    <property type="entry name" value="Ig-like_fold"/>
</dbReference>
<dbReference type="InterPro" id="IPR003006">
    <property type="entry name" value="Ig/MHC_CS"/>
</dbReference>
<evidence type="ECO:0000256" key="9">
    <source>
        <dbReference type="ARBA" id="ARBA00023136"/>
    </source>
</evidence>
<dbReference type="FunFam" id="2.60.40.10:FF:000057">
    <property type="entry name" value="neural cell adhesion molecule L1"/>
    <property type="match status" value="1"/>
</dbReference>
<evidence type="ECO:0000256" key="1">
    <source>
        <dbReference type="ARBA" id="ARBA00004251"/>
    </source>
</evidence>
<evidence type="ECO:0000256" key="17">
    <source>
        <dbReference type="SAM" id="MobiDB-lite"/>
    </source>
</evidence>
<proteinExistence type="inferred from homology"/>
<dbReference type="CDD" id="cd05868">
    <property type="entry name" value="Ig4_NrCAM"/>
    <property type="match status" value="1"/>
</dbReference>
<feature type="compositionally biased region" description="Basic and acidic residues" evidence="17">
    <location>
        <begin position="1129"/>
        <end position="1138"/>
    </location>
</feature>
<evidence type="ECO:0000256" key="4">
    <source>
        <dbReference type="ARBA" id="ARBA00022692"/>
    </source>
</evidence>
<comment type="subcellular location">
    <subcellularLocation>
        <location evidence="1">Cell membrane</location>
        <topology evidence="1">Single-pass type I membrane protein</topology>
    </subcellularLocation>
</comment>
<reference evidence="21" key="2">
    <citation type="submission" date="2019-03" db="EMBL/GenBank/DDBJ databases">
        <authorList>
            <person name="Warren W.C."/>
            <person name="Johnson G.S."/>
        </authorList>
    </citation>
    <scope>NUCLEOTIDE SEQUENCE [LARGE SCALE GENOMIC DNA]</scope>
    <source>
        <strain evidence="21">Basenji</strain>
    </source>
</reference>
<dbReference type="FunFam" id="2.60.40.10:FF:000363">
    <property type="entry name" value="neurofascin isoform X1"/>
    <property type="match status" value="1"/>
</dbReference>
<dbReference type="Pfam" id="PF13882">
    <property type="entry name" value="Bravo_FIGEY"/>
    <property type="match status" value="1"/>
</dbReference>
<feature type="domain" description="Fibronectin type-III" evidence="20">
    <location>
        <begin position="630"/>
        <end position="725"/>
    </location>
</feature>
<dbReference type="FunFam" id="2.60.40.10:FF:000078">
    <property type="entry name" value="Neuronal cell adhesion molecule"/>
    <property type="match status" value="1"/>
</dbReference>
<dbReference type="PROSITE" id="PS00290">
    <property type="entry name" value="IG_MHC"/>
    <property type="match status" value="1"/>
</dbReference>
<dbReference type="RefSeq" id="XP_038279689.1">
    <property type="nucleotide sequence ID" value="XM_038423761.1"/>
</dbReference>
<dbReference type="PROSITE" id="PS50853">
    <property type="entry name" value="FN3"/>
    <property type="match status" value="4"/>
</dbReference>
<evidence type="ECO:0000256" key="5">
    <source>
        <dbReference type="ARBA" id="ARBA00022729"/>
    </source>
</evidence>
<dbReference type="InterPro" id="IPR013098">
    <property type="entry name" value="Ig_I-set"/>
</dbReference>
<dbReference type="InterPro" id="IPR036116">
    <property type="entry name" value="FN3_sf"/>
</dbReference>
<dbReference type="PROSITE" id="PS50835">
    <property type="entry name" value="IG_LIKE"/>
    <property type="match status" value="6"/>
</dbReference>
<feature type="domain" description="Ig-like" evidence="19">
    <location>
        <begin position="527"/>
        <end position="613"/>
    </location>
</feature>
<feature type="compositionally biased region" description="Basic and acidic residues" evidence="17">
    <location>
        <begin position="1087"/>
        <end position="1107"/>
    </location>
</feature>
<feature type="domain" description="Ig-like" evidence="19">
    <location>
        <begin position="248"/>
        <end position="337"/>
    </location>
</feature>
<evidence type="ECO:0000256" key="7">
    <source>
        <dbReference type="ARBA" id="ARBA00022889"/>
    </source>
</evidence>
<dbReference type="SMART" id="SM00060">
    <property type="entry name" value="FN3"/>
    <property type="match status" value="4"/>
</dbReference>
<reference evidence="22" key="1">
    <citation type="submission" date="2018-10" db="EMBL/GenBank/DDBJ databases">
        <title>De novo assembly of a Great Dane genome.</title>
        <authorList>
            <person name="Kidd J.M."/>
            <person name="Pendleton A.L."/>
            <person name="Shen F."/>
            <person name="Emery S."/>
        </authorList>
    </citation>
    <scope>NUCLEOTIDE SEQUENCE [LARGE SCALE GENOMIC DNA]</scope>
    <source>
        <strain evidence="22">Great Dane</strain>
    </source>
</reference>
<dbReference type="SMART" id="SM00409">
    <property type="entry name" value="IG"/>
    <property type="match status" value="6"/>
</dbReference>
<keyword evidence="6" id="KW-0677">Repeat</keyword>
<keyword evidence="4 18" id="KW-0812">Transmembrane</keyword>